<name>A0A8S5SNX4_9CAUD</name>
<organism evidence="1">
    <name type="scientific">Siphoviridae sp. ctnR613</name>
    <dbReference type="NCBI Taxonomy" id="2827939"/>
    <lineage>
        <taxon>Viruses</taxon>
        <taxon>Duplodnaviria</taxon>
        <taxon>Heunggongvirae</taxon>
        <taxon>Uroviricota</taxon>
        <taxon>Caudoviricetes</taxon>
    </lineage>
</organism>
<dbReference type="EMBL" id="BK032640">
    <property type="protein sequence ID" value="DAF52662.1"/>
    <property type="molecule type" value="Genomic_DNA"/>
</dbReference>
<evidence type="ECO:0000313" key="1">
    <source>
        <dbReference type="EMBL" id="DAF52662.1"/>
    </source>
</evidence>
<protein>
    <submittedName>
        <fullName evidence="1">Uncharacterized protein</fullName>
    </submittedName>
</protein>
<sequence>MTKREIELKETIESIVENDLKELWINHRENSHYKNGYVNMAFVQNIRKRIVEKLRKFEK</sequence>
<reference evidence="1" key="1">
    <citation type="journal article" date="2021" name="Proc. Natl. Acad. Sci. U.S.A.">
        <title>A Catalog of Tens of Thousands of Viruses from Human Metagenomes Reveals Hidden Associations with Chronic Diseases.</title>
        <authorList>
            <person name="Tisza M.J."/>
            <person name="Buck C.B."/>
        </authorList>
    </citation>
    <scope>NUCLEOTIDE SEQUENCE</scope>
    <source>
        <strain evidence="1">CtnR613</strain>
    </source>
</reference>
<accession>A0A8S5SNX4</accession>
<proteinExistence type="predicted"/>